<keyword evidence="6" id="KW-0963">Cytoplasm</keyword>
<dbReference type="EMBL" id="LNAM01000046">
    <property type="protein sequence ID" value="KSV60113.1"/>
    <property type="molecule type" value="Genomic_DNA"/>
</dbReference>
<dbReference type="GO" id="GO:0000105">
    <property type="term" value="P:L-histidine biosynthetic process"/>
    <property type="evidence" value="ECO:0007669"/>
    <property type="project" value="UniProtKB-UniRule"/>
</dbReference>
<reference evidence="8 9" key="1">
    <citation type="submission" date="2015-11" db="EMBL/GenBank/DDBJ databases">
        <title>Butyribacter intestini gen. nov., sp. nov., a butyric acid-producing bacterium of the family Lachnospiraceae isolated from the human faeces.</title>
        <authorList>
            <person name="Zou Y."/>
            <person name="Xue W."/>
            <person name="Luo G."/>
            <person name="Lv M."/>
        </authorList>
    </citation>
    <scope>NUCLEOTIDE SEQUENCE [LARGE SCALE GENOMIC DNA]</scope>
    <source>
        <strain evidence="8 9">ACET-33324</strain>
    </source>
</reference>
<dbReference type="InterPro" id="IPR020565">
    <property type="entry name" value="ImidazoleglycerP_deHydtase_CS"/>
</dbReference>
<dbReference type="FunFam" id="3.30.230.40:FF:000001">
    <property type="entry name" value="Imidazoleglycerol-phosphate dehydratase HisB"/>
    <property type="match status" value="1"/>
</dbReference>
<dbReference type="InterPro" id="IPR020568">
    <property type="entry name" value="Ribosomal_Su5_D2-typ_SF"/>
</dbReference>
<dbReference type="FunFam" id="3.30.230.40:FF:000003">
    <property type="entry name" value="Imidazoleglycerol-phosphate dehydratase HisB"/>
    <property type="match status" value="1"/>
</dbReference>
<dbReference type="AlphaFoldDB" id="A0A0V8QHR8"/>
<dbReference type="PROSITE" id="PS00954">
    <property type="entry name" value="IGP_DEHYDRATASE_1"/>
    <property type="match status" value="1"/>
</dbReference>
<dbReference type="PANTHER" id="PTHR23133:SF2">
    <property type="entry name" value="IMIDAZOLEGLYCEROL-PHOSPHATE DEHYDRATASE"/>
    <property type="match status" value="1"/>
</dbReference>
<organism evidence="8 9">
    <name type="scientific">Acetivibrio ethanolgignens</name>
    <dbReference type="NCBI Taxonomy" id="290052"/>
    <lineage>
        <taxon>Bacteria</taxon>
        <taxon>Bacillati</taxon>
        <taxon>Bacillota</taxon>
        <taxon>Clostridia</taxon>
        <taxon>Eubacteriales</taxon>
        <taxon>Oscillospiraceae</taxon>
        <taxon>Acetivibrio</taxon>
    </lineage>
</organism>
<dbReference type="GO" id="GO:0005737">
    <property type="term" value="C:cytoplasm"/>
    <property type="evidence" value="ECO:0007669"/>
    <property type="project" value="UniProtKB-SubCell"/>
</dbReference>
<comment type="subcellular location">
    <subcellularLocation>
        <location evidence="6 7">Cytoplasm</location>
    </subcellularLocation>
</comment>
<dbReference type="Pfam" id="PF00475">
    <property type="entry name" value="IGPD"/>
    <property type="match status" value="1"/>
</dbReference>
<comment type="similarity">
    <text evidence="6 7">Belongs to the imidazoleglycerol-phosphate dehydratase family.</text>
</comment>
<dbReference type="CDD" id="cd07914">
    <property type="entry name" value="IGPD"/>
    <property type="match status" value="1"/>
</dbReference>
<proteinExistence type="inferred from homology"/>
<evidence type="ECO:0000256" key="2">
    <source>
        <dbReference type="ARBA" id="ARBA00016664"/>
    </source>
</evidence>
<comment type="pathway">
    <text evidence="1 6 7">Amino-acid biosynthesis; L-histidine biosynthesis; L-histidine from 5-phospho-alpha-D-ribose 1-diphosphate: step 6/9.</text>
</comment>
<dbReference type="SUPFAM" id="SSF54211">
    <property type="entry name" value="Ribosomal protein S5 domain 2-like"/>
    <property type="match status" value="2"/>
</dbReference>
<evidence type="ECO:0000256" key="1">
    <source>
        <dbReference type="ARBA" id="ARBA00005047"/>
    </source>
</evidence>
<evidence type="ECO:0000256" key="7">
    <source>
        <dbReference type="RuleBase" id="RU000599"/>
    </source>
</evidence>
<evidence type="ECO:0000256" key="4">
    <source>
        <dbReference type="ARBA" id="ARBA00023102"/>
    </source>
</evidence>
<dbReference type="PANTHER" id="PTHR23133">
    <property type="entry name" value="IMIDAZOLEGLYCEROL-PHOSPHATE DEHYDRATASE HIS7"/>
    <property type="match status" value="1"/>
</dbReference>
<keyword evidence="4 6" id="KW-0368">Histidine biosynthesis</keyword>
<sequence>MIARTSEISRKTKETEITIKLCLDGSGESRILTGIGFFDHMLTGFAKHGFFDLELTCKGDLEVDTHHTVEDVGIVLGQAIREALGDKTGIRRYGYFILPMDETLMLCSLDLSGRPYFNFDTSFTAERLGELETETIREFLYAVSYSAGMNLHIKELAGENNHHKVEAIFKAFGKALDEATGWEPRNKGILSTKGAL</sequence>
<keyword evidence="5 6" id="KW-0456">Lyase</keyword>
<keyword evidence="9" id="KW-1185">Reference proteome</keyword>
<dbReference type="HAMAP" id="MF_00076">
    <property type="entry name" value="HisB"/>
    <property type="match status" value="1"/>
</dbReference>
<dbReference type="UniPathway" id="UPA00031">
    <property type="reaction ID" value="UER00011"/>
</dbReference>
<evidence type="ECO:0000313" key="8">
    <source>
        <dbReference type="EMBL" id="KSV60113.1"/>
    </source>
</evidence>
<dbReference type="OrthoDB" id="9790411at2"/>
<dbReference type="InterPro" id="IPR000807">
    <property type="entry name" value="ImidazoleglycerolP_deHydtase"/>
</dbReference>
<evidence type="ECO:0000256" key="6">
    <source>
        <dbReference type="HAMAP-Rule" id="MF_00076"/>
    </source>
</evidence>
<dbReference type="NCBIfam" id="NF002111">
    <property type="entry name" value="PRK00951.2-1"/>
    <property type="match status" value="1"/>
</dbReference>
<dbReference type="NCBIfam" id="NF002114">
    <property type="entry name" value="PRK00951.2-4"/>
    <property type="match status" value="1"/>
</dbReference>
<comment type="catalytic activity">
    <reaction evidence="6 7">
        <text>D-erythro-1-(imidazol-4-yl)glycerol 3-phosphate = 3-(imidazol-4-yl)-2-oxopropyl phosphate + H2O</text>
        <dbReference type="Rhea" id="RHEA:11040"/>
        <dbReference type="ChEBI" id="CHEBI:15377"/>
        <dbReference type="ChEBI" id="CHEBI:57766"/>
        <dbReference type="ChEBI" id="CHEBI:58278"/>
        <dbReference type="EC" id="4.2.1.19"/>
    </reaction>
</comment>
<dbReference type="STRING" id="290052.ASU35_06810"/>
<name>A0A0V8QHR8_9FIRM</name>
<dbReference type="Gene3D" id="3.30.230.40">
    <property type="entry name" value="Imidazole glycerol phosphate dehydratase, domain 1"/>
    <property type="match status" value="2"/>
</dbReference>
<evidence type="ECO:0000313" key="9">
    <source>
        <dbReference type="Proteomes" id="UP000054874"/>
    </source>
</evidence>
<dbReference type="InterPro" id="IPR038494">
    <property type="entry name" value="IGPD_sf"/>
</dbReference>
<dbReference type="PROSITE" id="PS00955">
    <property type="entry name" value="IGP_DEHYDRATASE_2"/>
    <property type="match status" value="1"/>
</dbReference>
<evidence type="ECO:0000256" key="3">
    <source>
        <dbReference type="ARBA" id="ARBA00022605"/>
    </source>
</evidence>
<gene>
    <name evidence="6" type="primary">hisB</name>
    <name evidence="8" type="ORF">ASU35_06810</name>
</gene>
<dbReference type="GO" id="GO:0004424">
    <property type="term" value="F:imidazoleglycerol-phosphate dehydratase activity"/>
    <property type="evidence" value="ECO:0007669"/>
    <property type="project" value="UniProtKB-UniRule"/>
</dbReference>
<comment type="caution">
    <text evidence="8">The sequence shown here is derived from an EMBL/GenBank/DDBJ whole genome shotgun (WGS) entry which is preliminary data.</text>
</comment>
<accession>A0A0V8QHR8</accession>
<keyword evidence="3 6" id="KW-0028">Amino-acid biosynthesis</keyword>
<evidence type="ECO:0000256" key="5">
    <source>
        <dbReference type="ARBA" id="ARBA00023239"/>
    </source>
</evidence>
<dbReference type="Proteomes" id="UP000054874">
    <property type="component" value="Unassembled WGS sequence"/>
</dbReference>
<dbReference type="EC" id="4.2.1.19" evidence="6 7"/>
<protein>
    <recommendedName>
        <fullName evidence="2 6">Imidazoleglycerol-phosphate dehydratase</fullName>
        <shortName evidence="6">IGPD</shortName>
        <ecNumber evidence="6 7">4.2.1.19</ecNumber>
    </recommendedName>
</protein>